<reference evidence="1 2" key="1">
    <citation type="submission" date="2019-02" db="EMBL/GenBank/DDBJ databases">
        <title>Pedobacter sp. RP-1-13 sp. nov., isolated from Arctic soil.</title>
        <authorList>
            <person name="Dahal R.H."/>
        </authorList>
    </citation>
    <scope>NUCLEOTIDE SEQUENCE [LARGE SCALE GENOMIC DNA]</scope>
    <source>
        <strain evidence="1 2">RP-1-13</strain>
    </source>
</reference>
<gene>
    <name evidence="1" type="ORF">EZ428_15210</name>
</gene>
<dbReference type="AlphaFoldDB" id="A0A4R0MST9"/>
<comment type="caution">
    <text evidence="1">The sequence shown here is derived from an EMBL/GenBank/DDBJ whole genome shotgun (WGS) entry which is preliminary data.</text>
</comment>
<evidence type="ECO:0000313" key="1">
    <source>
        <dbReference type="EMBL" id="TCC89054.1"/>
    </source>
</evidence>
<organism evidence="1 2">
    <name type="scientific">Pedobacter frigiditerrae</name>
    <dbReference type="NCBI Taxonomy" id="2530452"/>
    <lineage>
        <taxon>Bacteria</taxon>
        <taxon>Pseudomonadati</taxon>
        <taxon>Bacteroidota</taxon>
        <taxon>Sphingobacteriia</taxon>
        <taxon>Sphingobacteriales</taxon>
        <taxon>Sphingobacteriaceae</taxon>
        <taxon>Pedobacter</taxon>
    </lineage>
</organism>
<dbReference type="EMBL" id="SJSK01000004">
    <property type="protein sequence ID" value="TCC89054.1"/>
    <property type="molecule type" value="Genomic_DNA"/>
</dbReference>
<dbReference type="Proteomes" id="UP000292884">
    <property type="component" value="Unassembled WGS sequence"/>
</dbReference>
<sequence length="588" mass="68660">MKIKLPQGRAILGYHDFFGEEHQERLALLKGICRTNLIAEIGGLNYRLKPNNQLHNDYSIQTQDRELLYFSGEQREIYERYGKMAQKFSRRPGDFPLLFTRQTCLFALEEIINSDIAVIPEFSMKDSWENLLKYLLAVNTAITKIKREANEGELDQVGDLSEVKVDEAKPPLSLEDISVKTLVLNELNVSSNQLYVPYRAYKLLQFLTLHQDIGPITKDYLTAQYQMNFERFVFEIMSLYMGNNPDGKNNVKSSGLGLPIDTTFIYYPKEDSQKLFETFSQVYPNTEYEKLLSIRKYPFYNSGESFLLTDNTILLEKSYSQFINDFWFDKVKPIKDENNNAVFNIKRYRSIIGEFFESYLKSIVNHIIANTKHFKVKCFDELVMQIEGQQNELTDIYIRYVDKVFLAEAKSTGIYDKEKYSGELNEFYKESREKFFDSFGMKQIVRAITLLPDHVNNIDPGFPKKGTIKIFPALVVNEKALQTPLMAHIFNKRFQELIAPLDLGKYKVAPLSLIHISDMENMEEHLCENPNMLWKILEHHTRHDVFMPPFYNSLNVLQIKPNYKKPLPLYIELIEKFGTKEARKVVES</sequence>
<proteinExistence type="predicted"/>
<name>A0A4R0MST9_9SPHI</name>
<keyword evidence="2" id="KW-1185">Reference proteome</keyword>
<dbReference type="RefSeq" id="WP_131554044.1">
    <property type="nucleotide sequence ID" value="NZ_SJSK01000004.1"/>
</dbReference>
<dbReference type="OrthoDB" id="1275259at2"/>
<accession>A0A4R0MST9</accession>
<evidence type="ECO:0000313" key="2">
    <source>
        <dbReference type="Proteomes" id="UP000292884"/>
    </source>
</evidence>
<protein>
    <submittedName>
        <fullName evidence="1">Uncharacterized protein</fullName>
    </submittedName>
</protein>